<protein>
    <submittedName>
        <fullName evidence="2">PHP domain-containing protein</fullName>
    </submittedName>
</protein>
<gene>
    <name evidence="2" type="ORF">IAC04_07655</name>
</gene>
<reference evidence="2" key="1">
    <citation type="journal article" date="2021" name="PeerJ">
        <title>Extensive microbial diversity within the chicken gut microbiome revealed by metagenomics and culture.</title>
        <authorList>
            <person name="Gilroy R."/>
            <person name="Ravi A."/>
            <person name="Getino M."/>
            <person name="Pursley I."/>
            <person name="Horton D.L."/>
            <person name="Alikhan N.F."/>
            <person name="Baker D."/>
            <person name="Gharbi K."/>
            <person name="Hall N."/>
            <person name="Watson M."/>
            <person name="Adriaenssens E.M."/>
            <person name="Foster-Nyarko E."/>
            <person name="Jarju S."/>
            <person name="Secka A."/>
            <person name="Antonio M."/>
            <person name="Oren A."/>
            <person name="Chaudhuri R.R."/>
            <person name="La Ragione R."/>
            <person name="Hildebrand F."/>
            <person name="Pallen M.J."/>
        </authorList>
    </citation>
    <scope>NUCLEOTIDE SEQUENCE</scope>
    <source>
        <strain evidence="2">Gambia16-554</strain>
    </source>
</reference>
<dbReference type="InterPro" id="IPR052018">
    <property type="entry name" value="PHP_domain"/>
</dbReference>
<sequence>MNSFRADLHTHTFLSPCGDIGMVPSFIVETALRKGYDIIGITDHNSTVQAREIRRIVGDGEPYILCGAEVTTREEAHCLVFADTEDDLDALQGFIDDSLPHVPNDEEVFGYQLAVNEAEEVIYEAPWLLISAIDRSIEEVAAFAASIGGLFIPAHVDKPQNSVISQLGFIPGDLPYDALEVSARCDVERFLDCNPYLRKRNPVLVRSSDAHYPEDFCRAVTYFDMPRRTFNEIRKALHLEEGRSVRID</sequence>
<proteinExistence type="predicted"/>
<dbReference type="PANTHER" id="PTHR42924">
    <property type="entry name" value="EXONUCLEASE"/>
    <property type="match status" value="1"/>
</dbReference>
<dbReference type="AlphaFoldDB" id="A0A9D2GSV9"/>
<dbReference type="InterPro" id="IPR016195">
    <property type="entry name" value="Pol/histidinol_Pase-like"/>
</dbReference>
<reference evidence="2" key="2">
    <citation type="submission" date="2021-04" db="EMBL/GenBank/DDBJ databases">
        <authorList>
            <person name="Gilroy R."/>
        </authorList>
    </citation>
    <scope>NUCLEOTIDE SEQUENCE</scope>
    <source>
        <strain evidence="2">Gambia16-554</strain>
    </source>
</reference>
<dbReference type="GO" id="GO:0035312">
    <property type="term" value="F:5'-3' DNA exonuclease activity"/>
    <property type="evidence" value="ECO:0007669"/>
    <property type="project" value="TreeGrafter"/>
</dbReference>
<dbReference type="Proteomes" id="UP000824115">
    <property type="component" value="Unassembled WGS sequence"/>
</dbReference>
<organism evidence="2 3">
    <name type="scientific">Candidatus Coprenecus stercoravium</name>
    <dbReference type="NCBI Taxonomy" id="2840735"/>
    <lineage>
        <taxon>Bacteria</taxon>
        <taxon>Pseudomonadati</taxon>
        <taxon>Bacteroidota</taxon>
        <taxon>Bacteroidia</taxon>
        <taxon>Bacteroidales</taxon>
        <taxon>Rikenellaceae</taxon>
        <taxon>Rikenellaceae incertae sedis</taxon>
        <taxon>Candidatus Coprenecus</taxon>
    </lineage>
</organism>
<dbReference type="PANTHER" id="PTHR42924:SF3">
    <property type="entry name" value="POLYMERASE_HISTIDINOL PHOSPHATASE N-TERMINAL DOMAIN-CONTAINING PROTEIN"/>
    <property type="match status" value="1"/>
</dbReference>
<dbReference type="Gene3D" id="3.20.20.140">
    <property type="entry name" value="Metal-dependent hydrolases"/>
    <property type="match status" value="1"/>
</dbReference>
<accession>A0A9D2GSV9</accession>
<dbReference type="Pfam" id="PF02811">
    <property type="entry name" value="PHP"/>
    <property type="match status" value="1"/>
</dbReference>
<dbReference type="InterPro" id="IPR004013">
    <property type="entry name" value="PHP_dom"/>
</dbReference>
<dbReference type="EMBL" id="DXAW01000128">
    <property type="protein sequence ID" value="HIZ86349.1"/>
    <property type="molecule type" value="Genomic_DNA"/>
</dbReference>
<feature type="domain" description="Polymerase/histidinol phosphatase N-terminal" evidence="1">
    <location>
        <begin position="6"/>
        <end position="74"/>
    </location>
</feature>
<evidence type="ECO:0000259" key="1">
    <source>
        <dbReference type="SMART" id="SM00481"/>
    </source>
</evidence>
<evidence type="ECO:0000313" key="2">
    <source>
        <dbReference type="EMBL" id="HIZ86349.1"/>
    </source>
</evidence>
<evidence type="ECO:0000313" key="3">
    <source>
        <dbReference type="Proteomes" id="UP000824115"/>
    </source>
</evidence>
<dbReference type="SUPFAM" id="SSF89550">
    <property type="entry name" value="PHP domain-like"/>
    <property type="match status" value="1"/>
</dbReference>
<comment type="caution">
    <text evidence="2">The sequence shown here is derived from an EMBL/GenBank/DDBJ whole genome shotgun (WGS) entry which is preliminary data.</text>
</comment>
<dbReference type="InterPro" id="IPR003141">
    <property type="entry name" value="Pol/His_phosphatase_N"/>
</dbReference>
<dbReference type="SMART" id="SM00481">
    <property type="entry name" value="POLIIIAc"/>
    <property type="match status" value="1"/>
</dbReference>
<dbReference type="CDD" id="cd07432">
    <property type="entry name" value="PHP_HisPPase"/>
    <property type="match status" value="1"/>
</dbReference>
<name>A0A9D2GSV9_9BACT</name>
<dbReference type="GO" id="GO:0004534">
    <property type="term" value="F:5'-3' RNA exonuclease activity"/>
    <property type="evidence" value="ECO:0007669"/>
    <property type="project" value="TreeGrafter"/>
</dbReference>